<organism evidence="1 2">
    <name type="scientific">Paraphoma chrysanthemicola</name>
    <dbReference type="NCBI Taxonomy" id="798071"/>
    <lineage>
        <taxon>Eukaryota</taxon>
        <taxon>Fungi</taxon>
        <taxon>Dikarya</taxon>
        <taxon>Ascomycota</taxon>
        <taxon>Pezizomycotina</taxon>
        <taxon>Dothideomycetes</taxon>
        <taxon>Pleosporomycetidae</taxon>
        <taxon>Pleosporales</taxon>
        <taxon>Pleosporineae</taxon>
        <taxon>Phaeosphaeriaceae</taxon>
        <taxon>Paraphoma</taxon>
    </lineage>
</organism>
<name>A0A8K0R464_9PLEO</name>
<sequence>MEALRVRSPGHEAPRSILEQYLLTDIDAVEANFTKSFFLKDSGWQGGSLASLRRRKTGVYDIHWLGIELRPVTDAGNHSLHAAATYLCCVKSRSDDSITVIVDEHRRIFAYALKDTKAGNIYLQSSRAALFRHKPLAIILRRVHRGRYHVVGQAYFSYDCSPWVSFAFSCDVFRLQWQAEDLLLLHWMHINRSAYAKTRDEMAAWLQVRVCANDDLLQIHGPLPGFDHIEGPPKHRKSATWNVPDYSHFFGEDDLLYQDDLINLDENDQ</sequence>
<accession>A0A8K0R464</accession>
<evidence type="ECO:0000313" key="2">
    <source>
        <dbReference type="Proteomes" id="UP000813461"/>
    </source>
</evidence>
<comment type="caution">
    <text evidence="1">The sequence shown here is derived from an EMBL/GenBank/DDBJ whole genome shotgun (WGS) entry which is preliminary data.</text>
</comment>
<gene>
    <name evidence="1" type="ORF">FB567DRAFT_96464</name>
</gene>
<keyword evidence="2" id="KW-1185">Reference proteome</keyword>
<protein>
    <submittedName>
        <fullName evidence="1">Uncharacterized protein</fullName>
    </submittedName>
</protein>
<dbReference type="EMBL" id="JAGMVJ010000013">
    <property type="protein sequence ID" value="KAH7084008.1"/>
    <property type="molecule type" value="Genomic_DNA"/>
</dbReference>
<proteinExistence type="predicted"/>
<reference evidence="1" key="1">
    <citation type="journal article" date="2021" name="Nat. Commun.">
        <title>Genetic determinants of endophytism in the Arabidopsis root mycobiome.</title>
        <authorList>
            <person name="Mesny F."/>
            <person name="Miyauchi S."/>
            <person name="Thiergart T."/>
            <person name="Pickel B."/>
            <person name="Atanasova L."/>
            <person name="Karlsson M."/>
            <person name="Huettel B."/>
            <person name="Barry K.W."/>
            <person name="Haridas S."/>
            <person name="Chen C."/>
            <person name="Bauer D."/>
            <person name="Andreopoulos W."/>
            <person name="Pangilinan J."/>
            <person name="LaButti K."/>
            <person name="Riley R."/>
            <person name="Lipzen A."/>
            <person name="Clum A."/>
            <person name="Drula E."/>
            <person name="Henrissat B."/>
            <person name="Kohler A."/>
            <person name="Grigoriev I.V."/>
            <person name="Martin F.M."/>
            <person name="Hacquard S."/>
        </authorList>
    </citation>
    <scope>NUCLEOTIDE SEQUENCE</scope>
    <source>
        <strain evidence="1">MPI-SDFR-AT-0120</strain>
    </source>
</reference>
<dbReference type="Proteomes" id="UP000813461">
    <property type="component" value="Unassembled WGS sequence"/>
</dbReference>
<evidence type="ECO:0000313" key="1">
    <source>
        <dbReference type="EMBL" id="KAH7084008.1"/>
    </source>
</evidence>
<dbReference type="AlphaFoldDB" id="A0A8K0R464"/>